<accession>A0ABT6RTD0</accession>
<dbReference type="Proteomes" id="UP001224661">
    <property type="component" value="Unassembled WGS sequence"/>
</dbReference>
<gene>
    <name evidence="1" type="ORF">QIS99_12635</name>
</gene>
<evidence type="ECO:0000313" key="1">
    <source>
        <dbReference type="EMBL" id="MDI3387038.1"/>
    </source>
</evidence>
<reference evidence="1 2" key="1">
    <citation type="submission" date="2023-05" db="EMBL/GenBank/DDBJ databases">
        <title>Draft genome sequence of Streptomyces sp. B-S-A8 isolated from a cave soil in Thailand.</title>
        <authorList>
            <person name="Chamroensaksri N."/>
            <person name="Muangham S."/>
        </authorList>
    </citation>
    <scope>NUCLEOTIDE SEQUENCE [LARGE SCALE GENOMIC DNA]</scope>
    <source>
        <strain evidence="1 2">B-S-A8</strain>
    </source>
</reference>
<keyword evidence="2" id="KW-1185">Reference proteome</keyword>
<evidence type="ECO:0000313" key="2">
    <source>
        <dbReference type="Proteomes" id="UP001224661"/>
    </source>
</evidence>
<sequence length="52" mass="5530">MPASQCSPPPSETSRAAGLPTASCVTVIRWVPPLANCGARRRRRTGVPGRWA</sequence>
<dbReference type="RefSeq" id="WP_282513315.1">
    <property type="nucleotide sequence ID" value="NZ_JASCIR010000008.1"/>
</dbReference>
<proteinExistence type="predicted"/>
<name>A0ABT6RTD0_9ACTN</name>
<organism evidence="1 2">
    <name type="scientific">Streptomyces solicavernae</name>
    <dbReference type="NCBI Taxonomy" id="3043614"/>
    <lineage>
        <taxon>Bacteria</taxon>
        <taxon>Bacillati</taxon>
        <taxon>Actinomycetota</taxon>
        <taxon>Actinomycetes</taxon>
        <taxon>Kitasatosporales</taxon>
        <taxon>Streptomycetaceae</taxon>
        <taxon>Streptomyces</taxon>
    </lineage>
</organism>
<dbReference type="EMBL" id="JASCIR010000008">
    <property type="protein sequence ID" value="MDI3387038.1"/>
    <property type="molecule type" value="Genomic_DNA"/>
</dbReference>
<protein>
    <submittedName>
        <fullName evidence="1">Uncharacterized protein</fullName>
    </submittedName>
</protein>
<comment type="caution">
    <text evidence="1">The sequence shown here is derived from an EMBL/GenBank/DDBJ whole genome shotgun (WGS) entry which is preliminary data.</text>
</comment>